<sequence>MEFYPAESIIQVDQTDEWSMEYPLLTCGNRSGSGLTPSESNWAAFTTELQNTDSPPIEYGSVDMTKEVLHDPYIPFNTQFGEPLKPVIEGCVMMDTSQQLKPKLLLGSLTPMANSESSSAPSIRSKPVAKQLLSQDTSVQHRRRSTHSGNKDDPTIHILRKIRHNQVEKRYRADLDARFKQLDDATRQGTAAAGSDAKSAKGRRPGRKASILQNASDRIISLQTKLKTLQTEIEAL</sequence>
<name>A0A5N6S9G5_ASPPS</name>
<protein>
    <recommendedName>
        <fullName evidence="2">BHLH domain-containing protein</fullName>
    </recommendedName>
</protein>
<keyword evidence="4" id="KW-1185">Reference proteome</keyword>
<evidence type="ECO:0000313" key="3">
    <source>
        <dbReference type="EMBL" id="KAE8131195.1"/>
    </source>
</evidence>
<reference evidence="3 4" key="1">
    <citation type="submission" date="2019-04" db="EMBL/GenBank/DDBJ databases">
        <title>Friends and foes A comparative genomics study of 23 Aspergillus species from section Flavi.</title>
        <authorList>
            <consortium name="DOE Joint Genome Institute"/>
            <person name="Kjaerbolling I."/>
            <person name="Vesth T."/>
            <person name="Frisvad J.C."/>
            <person name="Nybo J.L."/>
            <person name="Theobald S."/>
            <person name="Kildgaard S."/>
            <person name="Isbrandt T."/>
            <person name="Kuo A."/>
            <person name="Sato A."/>
            <person name="Lyhne E.K."/>
            <person name="Kogle M.E."/>
            <person name="Wiebenga A."/>
            <person name="Kun R.S."/>
            <person name="Lubbers R.J."/>
            <person name="Makela M.R."/>
            <person name="Barry K."/>
            <person name="Chovatia M."/>
            <person name="Clum A."/>
            <person name="Daum C."/>
            <person name="Haridas S."/>
            <person name="He G."/>
            <person name="LaButti K."/>
            <person name="Lipzen A."/>
            <person name="Mondo S."/>
            <person name="Riley R."/>
            <person name="Salamov A."/>
            <person name="Simmons B.A."/>
            <person name="Magnuson J.K."/>
            <person name="Henrissat B."/>
            <person name="Mortensen U.H."/>
            <person name="Larsen T.O."/>
            <person name="Devries R.P."/>
            <person name="Grigoriev I.V."/>
            <person name="Machida M."/>
            <person name="Baker S.E."/>
            <person name="Andersen M.R."/>
        </authorList>
    </citation>
    <scope>NUCLEOTIDE SEQUENCE [LARGE SCALE GENOMIC DNA]</scope>
    <source>
        <strain evidence="3 4">CBS 117625</strain>
    </source>
</reference>
<feature type="region of interest" description="Disordered" evidence="1">
    <location>
        <begin position="111"/>
        <end position="155"/>
    </location>
</feature>
<dbReference type="AlphaFoldDB" id="A0A5N6S9G5"/>
<feature type="domain" description="BHLH" evidence="2">
    <location>
        <begin position="159"/>
        <end position="222"/>
    </location>
</feature>
<accession>A0A5N6S9G5</accession>
<dbReference type="PROSITE" id="PS50888">
    <property type="entry name" value="BHLH"/>
    <property type="match status" value="1"/>
</dbReference>
<feature type="compositionally biased region" description="Polar residues" evidence="1">
    <location>
        <begin position="111"/>
        <end position="122"/>
    </location>
</feature>
<feature type="region of interest" description="Disordered" evidence="1">
    <location>
        <begin position="185"/>
        <end position="209"/>
    </location>
</feature>
<dbReference type="GeneID" id="43647346"/>
<dbReference type="InterPro" id="IPR011598">
    <property type="entry name" value="bHLH_dom"/>
</dbReference>
<proteinExistence type="predicted"/>
<dbReference type="EMBL" id="ML743671">
    <property type="protein sequence ID" value="KAE8131195.1"/>
    <property type="molecule type" value="Genomic_DNA"/>
</dbReference>
<evidence type="ECO:0000313" key="4">
    <source>
        <dbReference type="Proteomes" id="UP000325672"/>
    </source>
</evidence>
<dbReference type="RefSeq" id="XP_031907258.1">
    <property type="nucleotide sequence ID" value="XM_032063136.1"/>
</dbReference>
<evidence type="ECO:0000259" key="2">
    <source>
        <dbReference type="PROSITE" id="PS50888"/>
    </source>
</evidence>
<dbReference type="Proteomes" id="UP000325672">
    <property type="component" value="Unassembled WGS sequence"/>
</dbReference>
<dbReference type="InterPro" id="IPR036638">
    <property type="entry name" value="HLH_DNA-bd_sf"/>
</dbReference>
<dbReference type="PANTHER" id="PTHR47336">
    <property type="entry name" value="TRANSCRIPTION FACTOR HMS1-RELATED"/>
    <property type="match status" value="1"/>
</dbReference>
<dbReference type="Gene3D" id="4.10.280.10">
    <property type="entry name" value="Helix-loop-helix DNA-binding domain"/>
    <property type="match status" value="1"/>
</dbReference>
<organism evidence="3 4">
    <name type="scientific">Aspergillus pseudotamarii</name>
    <dbReference type="NCBI Taxonomy" id="132259"/>
    <lineage>
        <taxon>Eukaryota</taxon>
        <taxon>Fungi</taxon>
        <taxon>Dikarya</taxon>
        <taxon>Ascomycota</taxon>
        <taxon>Pezizomycotina</taxon>
        <taxon>Eurotiomycetes</taxon>
        <taxon>Eurotiomycetidae</taxon>
        <taxon>Eurotiales</taxon>
        <taxon>Aspergillaceae</taxon>
        <taxon>Aspergillus</taxon>
        <taxon>Aspergillus subgen. Circumdati</taxon>
    </lineage>
</organism>
<gene>
    <name evidence="3" type="ORF">BDV38DRAFT_30191</name>
</gene>
<dbReference type="GO" id="GO:0046983">
    <property type="term" value="F:protein dimerization activity"/>
    <property type="evidence" value="ECO:0007669"/>
    <property type="project" value="InterPro"/>
</dbReference>
<dbReference type="PANTHER" id="PTHR47336:SF2">
    <property type="entry name" value="TRANSCRIPTION FACTOR HMS1-RELATED"/>
    <property type="match status" value="1"/>
</dbReference>
<dbReference type="OrthoDB" id="4511011at2759"/>
<dbReference type="SUPFAM" id="SSF47459">
    <property type="entry name" value="HLH, helix-loop-helix DNA-binding domain"/>
    <property type="match status" value="1"/>
</dbReference>
<evidence type="ECO:0000256" key="1">
    <source>
        <dbReference type="SAM" id="MobiDB-lite"/>
    </source>
</evidence>
<dbReference type="InterPro" id="IPR052099">
    <property type="entry name" value="Regulatory_TF_Diverse"/>
</dbReference>